<dbReference type="Proteomes" id="UP000608154">
    <property type="component" value="Unassembled WGS sequence"/>
</dbReference>
<reference evidence="2" key="1">
    <citation type="journal article" date="2014" name="Int. J. Syst. Evol. Microbiol.">
        <title>Complete genome sequence of Corynebacterium casei LMG S-19264T (=DSM 44701T), isolated from a smear-ripened cheese.</title>
        <authorList>
            <consortium name="US DOE Joint Genome Institute (JGI-PGF)"/>
            <person name="Walter F."/>
            <person name="Albersmeier A."/>
            <person name="Kalinowski J."/>
            <person name="Ruckert C."/>
        </authorList>
    </citation>
    <scope>NUCLEOTIDE SEQUENCE</scope>
    <source>
        <strain evidence="2">CGMCC 1.15095</strain>
    </source>
</reference>
<comment type="caution">
    <text evidence="2">The sequence shown here is derived from an EMBL/GenBank/DDBJ whole genome shotgun (WGS) entry which is preliminary data.</text>
</comment>
<keyword evidence="1" id="KW-1133">Transmembrane helix</keyword>
<evidence type="ECO:0008006" key="4">
    <source>
        <dbReference type="Google" id="ProtNLM"/>
    </source>
</evidence>
<name>A0A916TU60_9SPHN</name>
<gene>
    <name evidence="2" type="ORF">GCM10011494_28110</name>
</gene>
<keyword evidence="1" id="KW-0472">Membrane</keyword>
<reference evidence="2" key="2">
    <citation type="submission" date="2020-09" db="EMBL/GenBank/DDBJ databases">
        <authorList>
            <person name="Sun Q."/>
            <person name="Zhou Y."/>
        </authorList>
    </citation>
    <scope>NUCLEOTIDE SEQUENCE</scope>
    <source>
        <strain evidence="2">CGMCC 1.15095</strain>
    </source>
</reference>
<proteinExistence type="predicted"/>
<evidence type="ECO:0000256" key="1">
    <source>
        <dbReference type="SAM" id="Phobius"/>
    </source>
</evidence>
<protein>
    <recommendedName>
        <fullName evidence="4">DUF1269 domain-containing protein</fullName>
    </recommendedName>
</protein>
<feature type="transmembrane region" description="Helical" evidence="1">
    <location>
        <begin position="159"/>
        <end position="180"/>
    </location>
</feature>
<feature type="transmembrane region" description="Helical" evidence="1">
    <location>
        <begin position="186"/>
        <end position="209"/>
    </location>
</feature>
<evidence type="ECO:0000313" key="2">
    <source>
        <dbReference type="EMBL" id="GGC07848.1"/>
    </source>
</evidence>
<dbReference type="PANTHER" id="PTHR36109">
    <property type="entry name" value="MEMBRANE PROTEIN-RELATED"/>
    <property type="match status" value="1"/>
</dbReference>
<sequence length="271" mass="29156">MGMDADTTPAFVIKAEDLPALHFLHPNHPQPLLYEWINRGTDQKMRRSSIEMLLRTLSHDEVSPSVARLHHSSGLRVSFRTSRERDLFAAAFSCAHNQLNVRKQHLVAAMFDERADAERVVSELKSNDIPDSSISLLWRAGQFRDPDNGDWQGHSKLSVAAAAAGGGIAGAMLGAAILFIPGIGLVAAAGAIAASSFSSVASVSAIIGATGGAMARMLTDHDVDGREANYFEGQIRRGKVFVSVDTRIAEGQREIARRILLRNGGHVAPEG</sequence>
<dbReference type="EMBL" id="BMHK01000020">
    <property type="protein sequence ID" value="GGC07848.1"/>
    <property type="molecule type" value="Genomic_DNA"/>
</dbReference>
<evidence type="ECO:0000313" key="3">
    <source>
        <dbReference type="Proteomes" id="UP000608154"/>
    </source>
</evidence>
<dbReference type="PANTHER" id="PTHR36109:SF2">
    <property type="entry name" value="MEMBRANE PROTEIN"/>
    <property type="match status" value="1"/>
</dbReference>
<dbReference type="AlphaFoldDB" id="A0A916TU60"/>
<dbReference type="InterPro" id="IPR052948">
    <property type="entry name" value="Low_temp-induced_all0457"/>
</dbReference>
<accession>A0A916TU60</accession>
<organism evidence="2 3">
    <name type="scientific">Novosphingobium endophyticum</name>
    <dbReference type="NCBI Taxonomy" id="1955250"/>
    <lineage>
        <taxon>Bacteria</taxon>
        <taxon>Pseudomonadati</taxon>
        <taxon>Pseudomonadota</taxon>
        <taxon>Alphaproteobacteria</taxon>
        <taxon>Sphingomonadales</taxon>
        <taxon>Sphingomonadaceae</taxon>
        <taxon>Novosphingobium</taxon>
    </lineage>
</organism>
<dbReference type="RefSeq" id="WP_188772181.1">
    <property type="nucleotide sequence ID" value="NZ_BMHK01000020.1"/>
</dbReference>
<keyword evidence="3" id="KW-1185">Reference proteome</keyword>
<keyword evidence="1" id="KW-0812">Transmembrane</keyword>